<name>A0A543BIT4_9MICO</name>
<sequence length="331" mass="35206">MSSSPTMNDVARVAGVALKTVSRYVNGETNINPQMAERIRDAITSLGYRRNLAAASIRPGRTSRVIGLVIGDLSNPYYSTIARAVESVVDAHGFLLTTASSDENGDRHDRLVDRLMEQRVDALIIVPPKNVARTWDQVPPPVPPLVLIDRPAPGVRADVVLADNAGGAFAATQELLAQGSERVAFVGDALTIYTMSERHRGYLSALEHAGAVHADALVHTRAHSLEDAAAIVTTLLENGSADAIFAANNRAAIGAVLAFRTLGRRVPLIGFDDFEAAPLVTPAVSVVSQDVALMGRTAAELALSRIDGDSSEPTVHTLDTRLILRGSELRA</sequence>
<evidence type="ECO:0000256" key="3">
    <source>
        <dbReference type="ARBA" id="ARBA00023163"/>
    </source>
</evidence>
<dbReference type="CDD" id="cd06267">
    <property type="entry name" value="PBP1_LacI_sugar_binding-like"/>
    <property type="match status" value="1"/>
</dbReference>
<dbReference type="PROSITE" id="PS50932">
    <property type="entry name" value="HTH_LACI_2"/>
    <property type="match status" value="1"/>
</dbReference>
<feature type="domain" description="HTH cro/C1-type" evidence="5">
    <location>
        <begin position="6"/>
        <end position="49"/>
    </location>
</feature>
<evidence type="ECO:0000256" key="2">
    <source>
        <dbReference type="ARBA" id="ARBA00023125"/>
    </source>
</evidence>
<gene>
    <name evidence="6" type="ORF">FB560_0292</name>
</gene>
<dbReference type="PANTHER" id="PTHR30146">
    <property type="entry name" value="LACI-RELATED TRANSCRIPTIONAL REPRESSOR"/>
    <property type="match status" value="1"/>
</dbReference>
<dbReference type="OrthoDB" id="3595338at2"/>
<evidence type="ECO:0000259" key="4">
    <source>
        <dbReference type="PROSITE" id="PS50932"/>
    </source>
</evidence>
<dbReference type="InterPro" id="IPR028082">
    <property type="entry name" value="Peripla_BP_I"/>
</dbReference>
<dbReference type="SUPFAM" id="SSF47413">
    <property type="entry name" value="lambda repressor-like DNA-binding domains"/>
    <property type="match status" value="1"/>
</dbReference>
<evidence type="ECO:0000313" key="6">
    <source>
        <dbReference type="EMBL" id="TQL84701.1"/>
    </source>
</evidence>
<dbReference type="InterPro" id="IPR000843">
    <property type="entry name" value="HTH_LacI"/>
</dbReference>
<accession>A0A543BIT4</accession>
<dbReference type="Pfam" id="PF00356">
    <property type="entry name" value="LacI"/>
    <property type="match status" value="1"/>
</dbReference>
<dbReference type="SMART" id="SM00354">
    <property type="entry name" value="HTH_LACI"/>
    <property type="match status" value="1"/>
</dbReference>
<feature type="domain" description="HTH lacI-type" evidence="4">
    <location>
        <begin position="5"/>
        <end position="59"/>
    </location>
</feature>
<comment type="caution">
    <text evidence="6">The sequence shown here is derived from an EMBL/GenBank/DDBJ whole genome shotgun (WGS) entry which is preliminary data.</text>
</comment>
<evidence type="ECO:0000259" key="5">
    <source>
        <dbReference type="PROSITE" id="PS50943"/>
    </source>
</evidence>
<dbReference type="GO" id="GO:0003700">
    <property type="term" value="F:DNA-binding transcription factor activity"/>
    <property type="evidence" value="ECO:0007669"/>
    <property type="project" value="TreeGrafter"/>
</dbReference>
<evidence type="ECO:0000256" key="1">
    <source>
        <dbReference type="ARBA" id="ARBA00023015"/>
    </source>
</evidence>
<keyword evidence="1" id="KW-0805">Transcription regulation</keyword>
<dbReference type="AlphaFoldDB" id="A0A543BIT4"/>
<dbReference type="SUPFAM" id="SSF53822">
    <property type="entry name" value="Periplasmic binding protein-like I"/>
    <property type="match status" value="1"/>
</dbReference>
<dbReference type="Gene3D" id="3.40.50.2300">
    <property type="match status" value="2"/>
</dbReference>
<dbReference type="PANTHER" id="PTHR30146:SF109">
    <property type="entry name" value="HTH-TYPE TRANSCRIPTIONAL REGULATOR GALS"/>
    <property type="match status" value="1"/>
</dbReference>
<dbReference type="GO" id="GO:0000976">
    <property type="term" value="F:transcription cis-regulatory region binding"/>
    <property type="evidence" value="ECO:0007669"/>
    <property type="project" value="TreeGrafter"/>
</dbReference>
<evidence type="ECO:0000313" key="7">
    <source>
        <dbReference type="Proteomes" id="UP000317209"/>
    </source>
</evidence>
<keyword evidence="2" id="KW-0238">DNA-binding</keyword>
<dbReference type="CDD" id="cd01392">
    <property type="entry name" value="HTH_LacI"/>
    <property type="match status" value="1"/>
</dbReference>
<dbReference type="PROSITE" id="PS50943">
    <property type="entry name" value="HTH_CROC1"/>
    <property type="match status" value="1"/>
</dbReference>
<dbReference type="InterPro" id="IPR001387">
    <property type="entry name" value="Cro/C1-type_HTH"/>
</dbReference>
<dbReference type="Pfam" id="PF13377">
    <property type="entry name" value="Peripla_BP_3"/>
    <property type="match status" value="1"/>
</dbReference>
<dbReference type="InterPro" id="IPR046335">
    <property type="entry name" value="LacI/GalR-like_sensor"/>
</dbReference>
<protein>
    <submittedName>
        <fullName evidence="6">LacI family transcriptional regulator</fullName>
    </submittedName>
</protein>
<dbReference type="EMBL" id="VFOX01000001">
    <property type="protein sequence ID" value="TQL84701.1"/>
    <property type="molecule type" value="Genomic_DNA"/>
</dbReference>
<reference evidence="6 7" key="1">
    <citation type="submission" date="2019-06" db="EMBL/GenBank/DDBJ databases">
        <title>Sequencing the genomes of 1000 actinobacteria strains.</title>
        <authorList>
            <person name="Klenk H.-P."/>
        </authorList>
    </citation>
    <scope>NUCLEOTIDE SEQUENCE [LARGE SCALE GENOMIC DNA]</scope>
    <source>
        <strain evidence="6 7">DSM 20169</strain>
    </source>
</reference>
<dbReference type="Gene3D" id="1.10.260.40">
    <property type="entry name" value="lambda repressor-like DNA-binding domains"/>
    <property type="match status" value="1"/>
</dbReference>
<dbReference type="InterPro" id="IPR010982">
    <property type="entry name" value="Lambda_DNA-bd_dom_sf"/>
</dbReference>
<organism evidence="6 7">
    <name type="scientific">Microbacterium saperdae</name>
    <dbReference type="NCBI Taxonomy" id="69368"/>
    <lineage>
        <taxon>Bacteria</taxon>
        <taxon>Bacillati</taxon>
        <taxon>Actinomycetota</taxon>
        <taxon>Actinomycetes</taxon>
        <taxon>Micrococcales</taxon>
        <taxon>Microbacteriaceae</taxon>
        <taxon>Microbacterium</taxon>
    </lineage>
</organism>
<dbReference type="Proteomes" id="UP000317209">
    <property type="component" value="Unassembled WGS sequence"/>
</dbReference>
<proteinExistence type="predicted"/>
<keyword evidence="7" id="KW-1185">Reference proteome</keyword>
<keyword evidence="3" id="KW-0804">Transcription</keyword>